<reference evidence="1 2" key="1">
    <citation type="journal article" date="2012" name="BMC Genomics">
        <title>Sequencing the genome of Marssonina brunnea reveals fungus-poplar co-evolution.</title>
        <authorList>
            <person name="Zhu S."/>
            <person name="Cao Y.-Z."/>
            <person name="Jiang C."/>
            <person name="Tan B.-Y."/>
            <person name="Wang Z."/>
            <person name="Feng S."/>
            <person name="Zhang L."/>
            <person name="Su X.-H."/>
            <person name="Brejova B."/>
            <person name="Vinar T."/>
            <person name="Xu M."/>
            <person name="Wang M.-X."/>
            <person name="Zhang S.-G."/>
            <person name="Huang M.-R."/>
            <person name="Wu R."/>
            <person name="Zhou Y."/>
        </authorList>
    </citation>
    <scope>NUCLEOTIDE SEQUENCE [LARGE SCALE GENOMIC DNA]</scope>
    <source>
        <strain evidence="1 2">MB_m1</strain>
    </source>
</reference>
<sequence>MIAYIPQPTSDASAESFRFLDLPGEIRNNIYGRILTVKPPRRGSETLPLKSQLSTQILRTCHFIRAEAGYVLRRTNLFVKFRSNLPSILYSVFRIRGNIQLWRLKPKHAEDFRASVVSYEITIPQSPHDRSMVFVLLHRDLEPFCSQLAEANQILLLHKVTVRDSYCSPDQESLLSERLQEQLIAPFRATFRKSIFEFEGVTQRLKLAAEQDITRPLPVDPESVFRHVRYLSAEGASFFVRTGSPYCRHMLKRGNEYWNEALWTIQRVMKDEAYQSFREAGGAELLDRLTELSFRLNLNQAEEYRQCMRRSEGDQEALDGFESRVSHAVGDAMALLRNYPDRTWQPSTEQLGTLAYSRAVACRLRGDPSMLSQAEASIREALTLLPNDGSVWFERAEYRPIINKPNGVVRLIMKKKKKKKKKKQQQQQQHLRYLSSINRPILRMKTIAITTQNDRTPATVFDAFRNERLLSSTSKASTAWHIPVKKNIHPEMELDIKRKNRSSNLIV</sequence>
<dbReference type="GeneID" id="18759116"/>
<dbReference type="EMBL" id="JH921432">
    <property type="protein sequence ID" value="EKD18939.1"/>
    <property type="molecule type" value="Genomic_DNA"/>
</dbReference>
<dbReference type="InParanoid" id="K1Y1B8"/>
<dbReference type="Proteomes" id="UP000006753">
    <property type="component" value="Unassembled WGS sequence"/>
</dbReference>
<evidence type="ECO:0000313" key="1">
    <source>
        <dbReference type="EMBL" id="EKD18939.1"/>
    </source>
</evidence>
<dbReference type="HOGENOM" id="CLU_537561_0_0_1"/>
<organism evidence="1 2">
    <name type="scientific">Marssonina brunnea f. sp. multigermtubi (strain MB_m1)</name>
    <name type="common">Marssonina leaf spot fungus</name>
    <dbReference type="NCBI Taxonomy" id="1072389"/>
    <lineage>
        <taxon>Eukaryota</taxon>
        <taxon>Fungi</taxon>
        <taxon>Dikarya</taxon>
        <taxon>Ascomycota</taxon>
        <taxon>Pezizomycotina</taxon>
        <taxon>Leotiomycetes</taxon>
        <taxon>Helotiales</taxon>
        <taxon>Drepanopezizaceae</taxon>
        <taxon>Drepanopeziza</taxon>
    </lineage>
</organism>
<protein>
    <submittedName>
        <fullName evidence="1">Uncharacterized protein</fullName>
    </submittedName>
</protein>
<proteinExistence type="predicted"/>
<dbReference type="KEGG" id="mbe:MBM_03181"/>
<dbReference type="eggNOG" id="ENOG502SR62">
    <property type="taxonomic scope" value="Eukaryota"/>
</dbReference>
<accession>K1Y1B8</accession>
<dbReference type="OrthoDB" id="5229512at2759"/>
<gene>
    <name evidence="1" type="ORF">MBM_03181</name>
</gene>
<name>K1Y1B8_MARBU</name>
<dbReference type="AlphaFoldDB" id="K1Y1B8"/>
<keyword evidence="2" id="KW-1185">Reference proteome</keyword>
<evidence type="ECO:0000313" key="2">
    <source>
        <dbReference type="Proteomes" id="UP000006753"/>
    </source>
</evidence>